<accession>A0A845LK77</accession>
<feature type="binding site" evidence="13">
    <location>
        <position position="171"/>
    </location>
    <ligand>
        <name>[4Fe-4S] cluster</name>
        <dbReference type="ChEBI" id="CHEBI:49883"/>
        <label>2</label>
        <note>4Fe-4S-S-AdoMet</note>
    </ligand>
</feature>
<keyword evidence="5 13" id="KW-0479">Metal-binding</keyword>
<dbReference type="PROSITE" id="PS51449">
    <property type="entry name" value="MTTASE_N"/>
    <property type="match status" value="1"/>
</dbReference>
<dbReference type="InterPro" id="IPR038135">
    <property type="entry name" value="Methylthiotransferase_N_sf"/>
</dbReference>
<keyword evidence="13" id="KW-0819">tRNA processing</keyword>
<dbReference type="PANTHER" id="PTHR43020">
    <property type="entry name" value="CDK5 REGULATORY SUBUNIT-ASSOCIATED PROTEIN 1"/>
    <property type="match status" value="1"/>
</dbReference>
<protein>
    <recommendedName>
        <fullName evidence="10 13">tRNA-2-methylthio-N(6)-dimethylallyladenosine synthase</fullName>
        <ecNumber evidence="8 13">2.8.4.3</ecNumber>
    </recommendedName>
    <alternativeName>
        <fullName evidence="12 13">(Dimethylallyl)adenosine tRNA methylthiotransferase MiaB</fullName>
    </alternativeName>
    <alternativeName>
        <fullName evidence="11 13">tRNA-i(6)A37 methylthiotransferase</fullName>
    </alternativeName>
</protein>
<comment type="subunit">
    <text evidence="13">Monomer.</text>
</comment>
<feature type="binding site" evidence="13">
    <location>
        <position position="21"/>
    </location>
    <ligand>
        <name>[4Fe-4S] cluster</name>
        <dbReference type="ChEBI" id="CHEBI:49883"/>
        <label>1</label>
    </ligand>
</feature>
<reference evidence="17 18" key="1">
    <citation type="submission" date="2020-01" db="EMBL/GenBank/DDBJ databases">
        <title>Whole genome sequence of Heliobacterium gestii DSM 11169.</title>
        <authorList>
            <person name="Kyndt J.A."/>
            <person name="Meyer T.E."/>
        </authorList>
    </citation>
    <scope>NUCLEOTIDE SEQUENCE [LARGE SCALE GENOMIC DNA]</scope>
    <source>
        <strain evidence="17 18">DSM 11169</strain>
    </source>
</reference>
<dbReference type="Pfam" id="PF01938">
    <property type="entry name" value="TRAM"/>
    <property type="match status" value="1"/>
</dbReference>
<dbReference type="AlphaFoldDB" id="A0A845LK77"/>
<evidence type="ECO:0000256" key="4">
    <source>
        <dbReference type="ARBA" id="ARBA00022691"/>
    </source>
</evidence>
<feature type="domain" description="MTTase N-terminal" evidence="15">
    <location>
        <begin position="12"/>
        <end position="129"/>
    </location>
</feature>
<dbReference type="GO" id="GO:0046872">
    <property type="term" value="F:metal ion binding"/>
    <property type="evidence" value="ECO:0007669"/>
    <property type="project" value="UniProtKB-KW"/>
</dbReference>
<evidence type="ECO:0000259" key="16">
    <source>
        <dbReference type="PROSITE" id="PS51918"/>
    </source>
</evidence>
<dbReference type="GO" id="GO:0035597">
    <property type="term" value="F:tRNA-2-methylthio-N(6)-dimethylallyladenosine(37) synthase activity"/>
    <property type="evidence" value="ECO:0007669"/>
    <property type="project" value="UniProtKB-EC"/>
</dbReference>
<comment type="similarity">
    <text evidence="13">Belongs to the methylthiotransferase family. MiaB subfamily.</text>
</comment>
<keyword evidence="3 13" id="KW-0808">Transferase</keyword>
<evidence type="ECO:0000259" key="15">
    <source>
        <dbReference type="PROSITE" id="PS51449"/>
    </source>
</evidence>
<evidence type="ECO:0000256" key="11">
    <source>
        <dbReference type="ARBA" id="ARBA00080698"/>
    </source>
</evidence>
<evidence type="ECO:0000313" key="17">
    <source>
        <dbReference type="EMBL" id="MZP43803.1"/>
    </source>
</evidence>
<comment type="cofactor">
    <cofactor evidence="13">
        <name>[4Fe-4S] cluster</name>
        <dbReference type="ChEBI" id="CHEBI:49883"/>
    </cofactor>
    <text evidence="13">Binds 2 [4Fe-4S] clusters. One cluster is coordinated with 3 cysteines and an exchangeable S-adenosyl-L-methionine.</text>
</comment>
<dbReference type="GO" id="GO:0005829">
    <property type="term" value="C:cytosol"/>
    <property type="evidence" value="ECO:0007669"/>
    <property type="project" value="TreeGrafter"/>
</dbReference>
<comment type="caution">
    <text evidence="17">The sequence shown here is derived from an EMBL/GenBank/DDBJ whole genome shotgun (WGS) entry which is preliminary data.</text>
</comment>
<feature type="domain" description="TRAM" evidence="14">
    <location>
        <begin position="383"/>
        <end position="446"/>
    </location>
</feature>
<dbReference type="InterPro" id="IPR013848">
    <property type="entry name" value="Methylthiotransferase_N"/>
</dbReference>
<name>A0A845LK77_HELGE</name>
<evidence type="ECO:0000256" key="12">
    <source>
        <dbReference type="ARBA" id="ARBA00081141"/>
    </source>
</evidence>
<feature type="domain" description="Radical SAM core" evidence="16">
    <location>
        <begin position="150"/>
        <end position="380"/>
    </location>
</feature>
<dbReference type="InterPro" id="IPR002792">
    <property type="entry name" value="TRAM_dom"/>
</dbReference>
<feature type="binding site" evidence="13">
    <location>
        <position position="164"/>
    </location>
    <ligand>
        <name>[4Fe-4S] cluster</name>
        <dbReference type="ChEBI" id="CHEBI:49883"/>
        <label>2</label>
        <note>4Fe-4S-S-AdoMet</note>
    </ligand>
</feature>
<evidence type="ECO:0000256" key="6">
    <source>
        <dbReference type="ARBA" id="ARBA00023004"/>
    </source>
</evidence>
<dbReference type="SFLD" id="SFLDF00273">
    <property type="entry name" value="(dimethylallyl)adenosine_tRNA"/>
    <property type="match status" value="1"/>
</dbReference>
<evidence type="ECO:0000256" key="5">
    <source>
        <dbReference type="ARBA" id="ARBA00022723"/>
    </source>
</evidence>
<dbReference type="CDD" id="cd01335">
    <property type="entry name" value="Radical_SAM"/>
    <property type="match status" value="1"/>
</dbReference>
<dbReference type="PANTHER" id="PTHR43020:SF2">
    <property type="entry name" value="MITOCHONDRIAL TRNA METHYLTHIOTRANSFERASE CDK5RAP1"/>
    <property type="match status" value="1"/>
</dbReference>
<evidence type="ECO:0000256" key="3">
    <source>
        <dbReference type="ARBA" id="ARBA00022679"/>
    </source>
</evidence>
<dbReference type="PROSITE" id="PS01278">
    <property type="entry name" value="MTTASE_RADICAL"/>
    <property type="match status" value="1"/>
</dbReference>
<dbReference type="SUPFAM" id="SSF102114">
    <property type="entry name" value="Radical SAM enzymes"/>
    <property type="match status" value="1"/>
</dbReference>
<evidence type="ECO:0000256" key="7">
    <source>
        <dbReference type="ARBA" id="ARBA00023014"/>
    </source>
</evidence>
<dbReference type="InterPro" id="IPR007197">
    <property type="entry name" value="rSAM"/>
</dbReference>
<evidence type="ECO:0000313" key="18">
    <source>
        <dbReference type="Proteomes" id="UP000471031"/>
    </source>
</evidence>
<dbReference type="Gene3D" id="3.40.50.12160">
    <property type="entry name" value="Methylthiotransferase, N-terminal domain"/>
    <property type="match status" value="1"/>
</dbReference>
<feature type="binding site" evidence="13">
    <location>
        <position position="56"/>
    </location>
    <ligand>
        <name>[4Fe-4S] cluster</name>
        <dbReference type="ChEBI" id="CHEBI:49883"/>
        <label>1</label>
    </ligand>
</feature>
<gene>
    <name evidence="13 17" type="primary">miaB</name>
    <name evidence="17" type="ORF">GTO89_12220</name>
</gene>
<dbReference type="PROSITE" id="PS50926">
    <property type="entry name" value="TRAM"/>
    <property type="match status" value="1"/>
</dbReference>
<dbReference type="SFLD" id="SFLDG01082">
    <property type="entry name" value="B12-binding_domain_containing"/>
    <property type="match status" value="1"/>
</dbReference>
<proteinExistence type="inferred from homology"/>
<sequence>MSRSRLVSDKKNTYHILTYGCQMNERDTESLTGFLRQMGYREAAPDEAGILLINTCCVRESAERKILGKLGELRKYKLARPETVIGIGGCMVQQPGMGERIRKEYPYVDIVFGTHNLHQLPRMIEQCQFGQVVEVWDSEGEVVEDLPERKVEGIKAHVTIMYGCNNFCSYCIVPHVRGRERSRNPEDVVKEVHSLVGQGVKEVTLLGQNVNSYGKDLQPPVTFADLLRIVNGIDGLKRIRFTTSHPKDFDLALIEAMAESDKVCEHIHLPVQAGSNRILTAMNRGYTREHYMEMISRIREAMPQVALTTDIIVGFPGETEEDFADTLDLVEKVRYDNAFTFLYSKRSGTPAAELAEQVDADTKKARFQRLLQLQNGISLEHNKAHIGTLHEVLVEGRSKTNKELMTGRTRGNKIVVFAGDEHQAGETVCVRIDEARTWTLLGTLVPQNGQPQ</sequence>
<evidence type="ECO:0000256" key="2">
    <source>
        <dbReference type="ARBA" id="ARBA00022485"/>
    </source>
</evidence>
<dbReference type="OrthoDB" id="9805215at2"/>
<dbReference type="EC" id="2.8.4.3" evidence="8 13"/>
<keyword evidence="18" id="KW-1185">Reference proteome</keyword>
<dbReference type="Gene3D" id="3.80.30.20">
    <property type="entry name" value="tm_1862 like domain"/>
    <property type="match status" value="1"/>
</dbReference>
<feature type="binding site" evidence="13">
    <location>
        <position position="90"/>
    </location>
    <ligand>
        <name>[4Fe-4S] cluster</name>
        <dbReference type="ChEBI" id="CHEBI:49883"/>
        <label>1</label>
    </ligand>
</feature>
<organism evidence="17 18">
    <name type="scientific">Heliomicrobium gestii</name>
    <name type="common">Heliobacterium gestii</name>
    <dbReference type="NCBI Taxonomy" id="2699"/>
    <lineage>
        <taxon>Bacteria</taxon>
        <taxon>Bacillati</taxon>
        <taxon>Bacillota</taxon>
        <taxon>Clostridia</taxon>
        <taxon>Eubacteriales</taxon>
        <taxon>Heliobacteriaceae</taxon>
        <taxon>Heliomicrobium</taxon>
    </lineage>
</organism>
<comment type="catalytic activity">
    <reaction evidence="9 13">
        <text>N(6)-dimethylallyladenosine(37) in tRNA + (sulfur carrier)-SH + AH2 + 2 S-adenosyl-L-methionine = 2-methylsulfanyl-N(6)-dimethylallyladenosine(37) in tRNA + (sulfur carrier)-H + 5'-deoxyadenosine + L-methionine + A + S-adenosyl-L-homocysteine + 2 H(+)</text>
        <dbReference type="Rhea" id="RHEA:37067"/>
        <dbReference type="Rhea" id="RHEA-COMP:10375"/>
        <dbReference type="Rhea" id="RHEA-COMP:10376"/>
        <dbReference type="Rhea" id="RHEA-COMP:14737"/>
        <dbReference type="Rhea" id="RHEA-COMP:14739"/>
        <dbReference type="ChEBI" id="CHEBI:13193"/>
        <dbReference type="ChEBI" id="CHEBI:15378"/>
        <dbReference type="ChEBI" id="CHEBI:17319"/>
        <dbReference type="ChEBI" id="CHEBI:17499"/>
        <dbReference type="ChEBI" id="CHEBI:29917"/>
        <dbReference type="ChEBI" id="CHEBI:57844"/>
        <dbReference type="ChEBI" id="CHEBI:57856"/>
        <dbReference type="ChEBI" id="CHEBI:59789"/>
        <dbReference type="ChEBI" id="CHEBI:64428"/>
        <dbReference type="ChEBI" id="CHEBI:74415"/>
        <dbReference type="ChEBI" id="CHEBI:74417"/>
        <dbReference type="EC" id="2.8.4.3"/>
    </reaction>
</comment>
<evidence type="ECO:0000256" key="9">
    <source>
        <dbReference type="ARBA" id="ARBA00051425"/>
    </source>
</evidence>
<dbReference type="SMART" id="SM00729">
    <property type="entry name" value="Elp3"/>
    <property type="match status" value="1"/>
</dbReference>
<dbReference type="InterPro" id="IPR058240">
    <property type="entry name" value="rSAM_sf"/>
</dbReference>
<dbReference type="InterPro" id="IPR006463">
    <property type="entry name" value="MiaB_methiolase"/>
</dbReference>
<evidence type="ECO:0000256" key="13">
    <source>
        <dbReference type="HAMAP-Rule" id="MF_01864"/>
    </source>
</evidence>
<evidence type="ECO:0000259" key="14">
    <source>
        <dbReference type="PROSITE" id="PS50926"/>
    </source>
</evidence>
<dbReference type="NCBIfam" id="TIGR01574">
    <property type="entry name" value="miaB-methiolase"/>
    <property type="match status" value="1"/>
</dbReference>
<dbReference type="PROSITE" id="PS51918">
    <property type="entry name" value="RADICAL_SAM"/>
    <property type="match status" value="1"/>
</dbReference>
<dbReference type="InterPro" id="IPR006638">
    <property type="entry name" value="Elp3/MiaA/NifB-like_rSAM"/>
</dbReference>
<dbReference type="SFLD" id="SFLDG01061">
    <property type="entry name" value="methylthiotransferase"/>
    <property type="match status" value="1"/>
</dbReference>
<dbReference type="NCBIfam" id="TIGR00089">
    <property type="entry name" value="MiaB/RimO family radical SAM methylthiotransferase"/>
    <property type="match status" value="1"/>
</dbReference>
<comment type="subcellular location">
    <subcellularLocation>
        <location evidence="13">Cytoplasm</location>
    </subcellularLocation>
</comment>
<dbReference type="GO" id="GO:0051539">
    <property type="term" value="F:4 iron, 4 sulfur cluster binding"/>
    <property type="evidence" value="ECO:0007669"/>
    <property type="project" value="UniProtKB-UniRule"/>
</dbReference>
<keyword evidence="4 13" id="KW-0949">S-adenosyl-L-methionine</keyword>
<keyword evidence="6 13" id="KW-0408">Iron</keyword>
<keyword evidence="7 13" id="KW-0411">Iron-sulfur</keyword>
<dbReference type="InterPro" id="IPR005839">
    <property type="entry name" value="Methylthiotransferase"/>
</dbReference>
<dbReference type="EMBL" id="WXEX01000010">
    <property type="protein sequence ID" value="MZP43803.1"/>
    <property type="molecule type" value="Genomic_DNA"/>
</dbReference>
<keyword evidence="2 13" id="KW-0004">4Fe-4S</keyword>
<dbReference type="SFLD" id="SFLDS00029">
    <property type="entry name" value="Radical_SAM"/>
    <property type="match status" value="1"/>
</dbReference>
<dbReference type="HAMAP" id="MF_01864">
    <property type="entry name" value="tRNA_metthiotr_MiaB"/>
    <property type="match status" value="1"/>
</dbReference>
<evidence type="ECO:0000256" key="8">
    <source>
        <dbReference type="ARBA" id="ARBA00033765"/>
    </source>
</evidence>
<dbReference type="InterPro" id="IPR023404">
    <property type="entry name" value="rSAM_horseshoe"/>
</dbReference>
<dbReference type="InterPro" id="IPR020612">
    <property type="entry name" value="Methylthiotransferase_CS"/>
</dbReference>
<dbReference type="FunFam" id="3.40.50.12160:FF:000003">
    <property type="entry name" value="CDK5 regulatory subunit-associated protein 1"/>
    <property type="match status" value="1"/>
</dbReference>
<comment type="function">
    <text evidence="1 13">Catalyzes the methylthiolation of N6-(dimethylallyl)adenosine (i(6)A), leading to the formation of 2-methylthio-N6-(dimethylallyl)adenosine (ms(2)i(6)A) at position 37 in tRNAs that read codons beginning with uridine.</text>
</comment>
<dbReference type="Pfam" id="PF00919">
    <property type="entry name" value="UPF0004"/>
    <property type="match status" value="1"/>
</dbReference>
<dbReference type="RefSeq" id="WP_161262370.1">
    <property type="nucleotide sequence ID" value="NZ_JAFBDC010000008.1"/>
</dbReference>
<dbReference type="Pfam" id="PF04055">
    <property type="entry name" value="Radical_SAM"/>
    <property type="match status" value="1"/>
</dbReference>
<dbReference type="FunFam" id="3.80.30.20:FF:000001">
    <property type="entry name" value="tRNA-2-methylthio-N(6)-dimethylallyladenosine synthase 2"/>
    <property type="match status" value="1"/>
</dbReference>
<dbReference type="Proteomes" id="UP000471031">
    <property type="component" value="Unassembled WGS sequence"/>
</dbReference>
<evidence type="ECO:0000256" key="1">
    <source>
        <dbReference type="ARBA" id="ARBA00003234"/>
    </source>
</evidence>
<evidence type="ECO:0000256" key="10">
    <source>
        <dbReference type="ARBA" id="ARBA00068570"/>
    </source>
</evidence>
<keyword evidence="13" id="KW-0963">Cytoplasm</keyword>
<feature type="binding site" evidence="13">
    <location>
        <position position="168"/>
    </location>
    <ligand>
        <name>[4Fe-4S] cluster</name>
        <dbReference type="ChEBI" id="CHEBI:49883"/>
        <label>2</label>
        <note>4Fe-4S-S-AdoMet</note>
    </ligand>
</feature>